<organism evidence="2 3">
    <name type="scientific">Seminavis robusta</name>
    <dbReference type="NCBI Taxonomy" id="568900"/>
    <lineage>
        <taxon>Eukaryota</taxon>
        <taxon>Sar</taxon>
        <taxon>Stramenopiles</taxon>
        <taxon>Ochrophyta</taxon>
        <taxon>Bacillariophyta</taxon>
        <taxon>Bacillariophyceae</taxon>
        <taxon>Bacillariophycidae</taxon>
        <taxon>Naviculales</taxon>
        <taxon>Naviculaceae</taxon>
        <taxon>Seminavis</taxon>
    </lineage>
</organism>
<feature type="compositionally biased region" description="Basic and acidic residues" evidence="1">
    <location>
        <begin position="8"/>
        <end position="23"/>
    </location>
</feature>
<dbReference type="Proteomes" id="UP001153069">
    <property type="component" value="Unassembled WGS sequence"/>
</dbReference>
<feature type="compositionally biased region" description="Low complexity" evidence="1">
    <location>
        <begin position="41"/>
        <end position="55"/>
    </location>
</feature>
<keyword evidence="3" id="KW-1185">Reference proteome</keyword>
<feature type="region of interest" description="Disordered" evidence="1">
    <location>
        <begin position="255"/>
        <end position="288"/>
    </location>
</feature>
<evidence type="ECO:0000313" key="3">
    <source>
        <dbReference type="Proteomes" id="UP001153069"/>
    </source>
</evidence>
<gene>
    <name evidence="2" type="ORF">SEMRO_9_G007160.1</name>
</gene>
<feature type="compositionally biased region" description="Polar residues" evidence="1">
    <location>
        <begin position="309"/>
        <end position="321"/>
    </location>
</feature>
<feature type="compositionally biased region" description="Basic residues" evidence="1">
    <location>
        <begin position="156"/>
        <end position="165"/>
    </location>
</feature>
<feature type="compositionally biased region" description="Low complexity" evidence="1">
    <location>
        <begin position="108"/>
        <end position="133"/>
    </location>
</feature>
<evidence type="ECO:0000313" key="2">
    <source>
        <dbReference type="EMBL" id="CAB9496750.1"/>
    </source>
</evidence>
<feature type="region of interest" description="Disordered" evidence="1">
    <location>
        <begin position="1"/>
        <end position="63"/>
    </location>
</feature>
<feature type="region of interest" description="Disordered" evidence="1">
    <location>
        <begin position="105"/>
        <end position="181"/>
    </location>
</feature>
<dbReference type="AlphaFoldDB" id="A0A9N8H2H3"/>
<dbReference type="EMBL" id="CAICTM010000009">
    <property type="protein sequence ID" value="CAB9496750.1"/>
    <property type="molecule type" value="Genomic_DNA"/>
</dbReference>
<reference evidence="2" key="1">
    <citation type="submission" date="2020-06" db="EMBL/GenBank/DDBJ databases">
        <authorList>
            <consortium name="Plant Systems Biology data submission"/>
        </authorList>
    </citation>
    <scope>NUCLEOTIDE SEQUENCE</scope>
    <source>
        <strain evidence="2">D6</strain>
    </source>
</reference>
<name>A0A9N8H2H3_9STRA</name>
<protein>
    <submittedName>
        <fullName evidence="2">Uncharacterized protein</fullName>
    </submittedName>
</protein>
<sequence length="349" mass="38068">MRSSFNNDLKHSDSAEQELRLQDVFESTTGINSSTGTASTSMSPESQGSEHSSSSGDGGGLSEDLVRQFNASVGSASLHRSVAEFYLEMSAHDVGSAVSFFKQTLNHPSAKQQQEQSQEQSPPPRRSLSPRPSHSATARRLKSHDHDMSGDGAAIRPRRQTPKRNKSFDAAEAPTVTAPPAERTNHQHYIDRTCSPGLLPQKATTTSIPRYTSVAVTPAAMKVPFRGHRSKPAMPLVRSKSERRVREYTANTAMSTTAHTHPGHPSRQGPDVRQCPPRTRSSDSSVFFKQHDCTTGTGHYYQYQNDSAAVTRPPTAQNNHYQRAISARQLHSSSWEPPSGTPLSSNPAA</sequence>
<feature type="region of interest" description="Disordered" evidence="1">
    <location>
        <begin position="309"/>
        <end position="349"/>
    </location>
</feature>
<comment type="caution">
    <text evidence="2">The sequence shown here is derived from an EMBL/GenBank/DDBJ whole genome shotgun (WGS) entry which is preliminary data.</text>
</comment>
<feature type="compositionally biased region" description="Low complexity" evidence="1">
    <location>
        <begin position="170"/>
        <end position="181"/>
    </location>
</feature>
<proteinExistence type="predicted"/>
<feature type="compositionally biased region" description="Polar residues" evidence="1">
    <location>
        <begin position="25"/>
        <end position="40"/>
    </location>
</feature>
<accession>A0A9N8H2H3</accession>
<feature type="compositionally biased region" description="Polar residues" evidence="1">
    <location>
        <begin position="329"/>
        <end position="349"/>
    </location>
</feature>
<evidence type="ECO:0000256" key="1">
    <source>
        <dbReference type="SAM" id="MobiDB-lite"/>
    </source>
</evidence>